<proteinExistence type="predicted"/>
<dbReference type="Gene3D" id="1.10.287.1080">
    <property type="entry name" value="MazG-like"/>
    <property type="match status" value="1"/>
</dbReference>
<dbReference type="RefSeq" id="WP_151024197.1">
    <property type="nucleotide sequence ID" value="NZ_JACHIB010000009.1"/>
</dbReference>
<name>A0A7W9WPG9_CASDE</name>
<organism evidence="1 2">
    <name type="scientific">Castellaniella defragrans</name>
    <name type="common">Alcaligenes defragrans</name>
    <dbReference type="NCBI Taxonomy" id="75697"/>
    <lineage>
        <taxon>Bacteria</taxon>
        <taxon>Pseudomonadati</taxon>
        <taxon>Pseudomonadota</taxon>
        <taxon>Betaproteobacteria</taxon>
        <taxon>Burkholderiales</taxon>
        <taxon>Alcaligenaceae</taxon>
        <taxon>Castellaniella</taxon>
    </lineage>
</organism>
<dbReference type="InterPro" id="IPR025984">
    <property type="entry name" value="DCTPP"/>
</dbReference>
<dbReference type="AlphaFoldDB" id="A0A7W9WPG9"/>
<dbReference type="EMBL" id="JACHIB010000009">
    <property type="protein sequence ID" value="MBB6083795.1"/>
    <property type="molecule type" value="Genomic_DNA"/>
</dbReference>
<accession>A0A7W9WPG9</accession>
<gene>
    <name evidence="1" type="ORF">HNR28_001837</name>
</gene>
<dbReference type="SUPFAM" id="SSF101386">
    <property type="entry name" value="all-alpha NTP pyrophosphatases"/>
    <property type="match status" value="1"/>
</dbReference>
<evidence type="ECO:0000313" key="2">
    <source>
        <dbReference type="Proteomes" id="UP000541136"/>
    </source>
</evidence>
<dbReference type="PANTHER" id="PTHR46523">
    <property type="entry name" value="DCTP PYROPHOSPHATASE 1"/>
    <property type="match status" value="1"/>
</dbReference>
<reference evidence="1 2" key="1">
    <citation type="submission" date="2020-08" db="EMBL/GenBank/DDBJ databases">
        <title>Genomic Encyclopedia of Type Strains, Phase IV (KMG-IV): sequencing the most valuable type-strain genomes for metagenomic binning, comparative biology and taxonomic classification.</title>
        <authorList>
            <person name="Goeker M."/>
        </authorList>
    </citation>
    <scope>NUCLEOTIDE SEQUENCE [LARGE SCALE GENOMIC DNA]</scope>
    <source>
        <strain evidence="1 2">DSM 12141</strain>
    </source>
</reference>
<keyword evidence="1" id="KW-0378">Hydrolase</keyword>
<dbReference type="PIRSF" id="PIRSF029826">
    <property type="entry name" value="UCP029826_pph"/>
    <property type="match status" value="1"/>
</dbReference>
<evidence type="ECO:0000313" key="1">
    <source>
        <dbReference type="EMBL" id="MBB6083795.1"/>
    </source>
</evidence>
<protein>
    <submittedName>
        <fullName evidence="1">NTP pyrophosphatase (Non-canonical NTP hydrolase)</fullName>
    </submittedName>
</protein>
<dbReference type="Proteomes" id="UP000541136">
    <property type="component" value="Unassembled WGS sequence"/>
</dbReference>
<comment type="caution">
    <text evidence="1">The sequence shown here is derived from an EMBL/GenBank/DDBJ whole genome shotgun (WGS) entry which is preliminary data.</text>
</comment>
<sequence>MDQILKRLRQFRDDRDWKQFHNPKDLAVALSIEASELLEAFLWKAPEDADPEKVREELADVLAYALLLSDAYGFDIQQIVLDKIERNEEKYPVDKARGSAKKYNEL</sequence>
<dbReference type="InterPro" id="IPR052555">
    <property type="entry name" value="dCTP_Pyrophosphatase"/>
</dbReference>
<dbReference type="GO" id="GO:0009143">
    <property type="term" value="P:nucleoside triphosphate catabolic process"/>
    <property type="evidence" value="ECO:0007669"/>
    <property type="project" value="InterPro"/>
</dbReference>
<dbReference type="PANTHER" id="PTHR46523:SF1">
    <property type="entry name" value="DCTP PYROPHOSPHATASE 1"/>
    <property type="match status" value="1"/>
</dbReference>
<dbReference type="Pfam" id="PF12643">
    <property type="entry name" value="MazG-like"/>
    <property type="match status" value="1"/>
</dbReference>
<dbReference type="CDD" id="cd11537">
    <property type="entry name" value="NTP-PPase_RS21-C6_like"/>
    <property type="match status" value="1"/>
</dbReference>
<dbReference type="GO" id="GO:0047429">
    <property type="term" value="F:nucleoside triphosphate diphosphatase activity"/>
    <property type="evidence" value="ECO:0007669"/>
    <property type="project" value="InterPro"/>
</dbReference>